<keyword evidence="2" id="KW-1185">Reference proteome</keyword>
<reference evidence="1 2" key="1">
    <citation type="submission" date="2024-08" db="EMBL/GenBank/DDBJ databases">
        <authorList>
            <person name="Cucini C."/>
            <person name="Frati F."/>
        </authorList>
    </citation>
    <scope>NUCLEOTIDE SEQUENCE [LARGE SCALE GENOMIC DNA]</scope>
</reference>
<sequence length="212" mass="24313">MEDWQKEHICNNLSTLAENTQCTDQFLEKIDTFLNNTDKARLATKLRAKGENEQTKLLFNILLKKKKEEIYEALTKALFETEQIEGFKLLLKGFMEQRVHNIFRKCGISHQNEDLQEALRGLGESALGYVVSFQGNDTPLETILKKVSKEQAKHLIDSHVKGDMLLNLINNGRPALVNNTIPSLPNVYIKRKVISQLFWILSCFISVAMTYL</sequence>
<accession>A0ABP1REL2</accession>
<dbReference type="EMBL" id="CAXLJM020000068">
    <property type="protein sequence ID" value="CAL8124550.1"/>
    <property type="molecule type" value="Genomic_DNA"/>
</dbReference>
<organism evidence="1 2">
    <name type="scientific">Orchesella dallaii</name>
    <dbReference type="NCBI Taxonomy" id="48710"/>
    <lineage>
        <taxon>Eukaryota</taxon>
        <taxon>Metazoa</taxon>
        <taxon>Ecdysozoa</taxon>
        <taxon>Arthropoda</taxon>
        <taxon>Hexapoda</taxon>
        <taxon>Collembola</taxon>
        <taxon>Entomobryomorpha</taxon>
        <taxon>Entomobryoidea</taxon>
        <taxon>Orchesellidae</taxon>
        <taxon>Orchesellinae</taxon>
        <taxon>Orchesella</taxon>
    </lineage>
</organism>
<gene>
    <name evidence="1" type="ORF">ODALV1_LOCUS20658</name>
</gene>
<evidence type="ECO:0000313" key="1">
    <source>
        <dbReference type="EMBL" id="CAL8124550.1"/>
    </source>
</evidence>
<name>A0ABP1REL2_9HEXA</name>
<dbReference type="InterPro" id="IPR011029">
    <property type="entry name" value="DEATH-like_dom_sf"/>
</dbReference>
<dbReference type="Gene3D" id="1.10.533.10">
    <property type="entry name" value="Death Domain, Fas"/>
    <property type="match status" value="1"/>
</dbReference>
<protein>
    <submittedName>
        <fullName evidence="1">Uncharacterized protein</fullName>
    </submittedName>
</protein>
<evidence type="ECO:0000313" key="2">
    <source>
        <dbReference type="Proteomes" id="UP001642540"/>
    </source>
</evidence>
<proteinExistence type="predicted"/>
<comment type="caution">
    <text evidence="1">The sequence shown here is derived from an EMBL/GenBank/DDBJ whole genome shotgun (WGS) entry which is preliminary data.</text>
</comment>
<dbReference type="Proteomes" id="UP001642540">
    <property type="component" value="Unassembled WGS sequence"/>
</dbReference>